<dbReference type="GO" id="GO:0005576">
    <property type="term" value="C:extracellular region"/>
    <property type="evidence" value="ECO:0007669"/>
    <property type="project" value="UniProtKB-SubCell"/>
</dbReference>
<dbReference type="Pfam" id="PF02230">
    <property type="entry name" value="Abhydrolase_2"/>
    <property type="match status" value="1"/>
</dbReference>
<dbReference type="EMBL" id="UINC01072401">
    <property type="protein sequence ID" value="SVC08013.1"/>
    <property type="molecule type" value="Genomic_DNA"/>
</dbReference>
<evidence type="ECO:0000256" key="6">
    <source>
        <dbReference type="ARBA" id="ARBA00023277"/>
    </source>
</evidence>
<dbReference type="SUPFAM" id="SSF53474">
    <property type="entry name" value="alpha/beta-Hydrolases"/>
    <property type="match status" value="1"/>
</dbReference>
<dbReference type="AlphaFoldDB" id="A0A382JA98"/>
<keyword evidence="3" id="KW-0858">Xylan degradation</keyword>
<organism evidence="9">
    <name type="scientific">marine metagenome</name>
    <dbReference type="NCBI Taxonomy" id="408172"/>
    <lineage>
        <taxon>unclassified sequences</taxon>
        <taxon>metagenomes</taxon>
        <taxon>ecological metagenomes</taxon>
    </lineage>
</organism>
<evidence type="ECO:0000256" key="4">
    <source>
        <dbReference type="ARBA" id="ARBA00022729"/>
    </source>
</evidence>
<keyword evidence="4" id="KW-0732">Signal</keyword>
<evidence type="ECO:0000256" key="1">
    <source>
        <dbReference type="ARBA" id="ARBA00004613"/>
    </source>
</evidence>
<sequence length="252" mass="27321">MEIIIRYLSILIIILFAGCGSSGENSAEGNAPRQPCGLAGTINLCVIEHNGISRSYLIYVPENYSGQEPVPLLFNFHGWGSNATDQHFYANFRNLADGNDQFVLVVPEGTLLDGKTHWAVGSWTIDSTADDIGFVKTLIDVVSSDYLIDATRVYATGMSNGGYMSYHLACNLSHRIAAIASVTGSMSFETFDGCQPAQPTSVLQIHGTADSVVPINGDTWTKPIDDVIDYWVTYNGCDIEPVITAVPDINED</sequence>
<evidence type="ECO:0000313" key="9">
    <source>
        <dbReference type="EMBL" id="SVC08013.1"/>
    </source>
</evidence>
<dbReference type="PROSITE" id="PS51257">
    <property type="entry name" value="PROKAR_LIPOPROTEIN"/>
    <property type="match status" value="1"/>
</dbReference>
<evidence type="ECO:0000256" key="7">
    <source>
        <dbReference type="ARBA" id="ARBA00023326"/>
    </source>
</evidence>
<keyword evidence="2" id="KW-0964">Secreted</keyword>
<dbReference type="InterPro" id="IPR043595">
    <property type="entry name" value="FaeB/C/D"/>
</dbReference>
<name>A0A382JA98_9ZZZZ</name>
<comment type="subcellular location">
    <subcellularLocation>
        <location evidence="1">Secreted</location>
    </subcellularLocation>
</comment>
<evidence type="ECO:0000256" key="2">
    <source>
        <dbReference type="ARBA" id="ARBA00022525"/>
    </source>
</evidence>
<dbReference type="InterPro" id="IPR029058">
    <property type="entry name" value="AB_hydrolase_fold"/>
</dbReference>
<feature type="domain" description="Phospholipase/carboxylesterase/thioesterase" evidence="8">
    <location>
        <begin position="129"/>
        <end position="216"/>
    </location>
</feature>
<protein>
    <recommendedName>
        <fullName evidence="8">Phospholipase/carboxylesterase/thioesterase domain-containing protein</fullName>
    </recommendedName>
</protein>
<dbReference type="InterPro" id="IPR003140">
    <property type="entry name" value="PLipase/COase/thioEstase"/>
</dbReference>
<reference evidence="9" key="1">
    <citation type="submission" date="2018-05" db="EMBL/GenBank/DDBJ databases">
        <authorList>
            <person name="Lanie J.A."/>
            <person name="Ng W.-L."/>
            <person name="Kazmierczak K.M."/>
            <person name="Andrzejewski T.M."/>
            <person name="Davidsen T.M."/>
            <person name="Wayne K.J."/>
            <person name="Tettelin H."/>
            <person name="Glass J.I."/>
            <person name="Rusch D."/>
            <person name="Podicherti R."/>
            <person name="Tsui H.-C.T."/>
            <person name="Winkler M.E."/>
        </authorList>
    </citation>
    <scope>NUCLEOTIDE SEQUENCE</scope>
</reference>
<dbReference type="Gene3D" id="3.40.50.1820">
    <property type="entry name" value="alpha/beta hydrolase"/>
    <property type="match status" value="1"/>
</dbReference>
<evidence type="ECO:0000256" key="5">
    <source>
        <dbReference type="ARBA" id="ARBA00022801"/>
    </source>
</evidence>
<accession>A0A382JA98</accession>
<dbReference type="GO" id="GO:0045493">
    <property type="term" value="P:xylan catabolic process"/>
    <property type="evidence" value="ECO:0007669"/>
    <property type="project" value="UniProtKB-KW"/>
</dbReference>
<keyword evidence="5" id="KW-0378">Hydrolase</keyword>
<dbReference type="GO" id="GO:0030600">
    <property type="term" value="F:feruloyl esterase activity"/>
    <property type="evidence" value="ECO:0007669"/>
    <property type="project" value="InterPro"/>
</dbReference>
<keyword evidence="6" id="KW-0119">Carbohydrate metabolism</keyword>
<keyword evidence="7" id="KW-0624">Polysaccharide degradation</keyword>
<feature type="non-terminal residue" evidence="9">
    <location>
        <position position="252"/>
    </location>
</feature>
<gene>
    <name evidence="9" type="ORF">METZ01_LOCUS260867</name>
</gene>
<dbReference type="PANTHER" id="PTHR38050:SF2">
    <property type="entry name" value="FERULOYL ESTERASE C-RELATED"/>
    <property type="match status" value="1"/>
</dbReference>
<dbReference type="PANTHER" id="PTHR38050">
    <property type="match status" value="1"/>
</dbReference>
<evidence type="ECO:0000256" key="3">
    <source>
        <dbReference type="ARBA" id="ARBA00022651"/>
    </source>
</evidence>
<evidence type="ECO:0000259" key="8">
    <source>
        <dbReference type="Pfam" id="PF02230"/>
    </source>
</evidence>
<proteinExistence type="predicted"/>